<dbReference type="NCBIfam" id="NF001209">
    <property type="entry name" value="PRK00175.1"/>
    <property type="match status" value="1"/>
</dbReference>
<dbReference type="GO" id="GO:0009001">
    <property type="term" value="F:serine O-acetyltransferase activity"/>
    <property type="evidence" value="ECO:0007669"/>
    <property type="project" value="TreeGrafter"/>
</dbReference>
<reference evidence="5 6" key="1">
    <citation type="journal article" date="2016" name="Mol. Biol. Evol.">
        <title>Comparative Genomics of Early-Diverging Mushroom-Forming Fungi Provides Insights into the Origins of Lignocellulose Decay Capabilities.</title>
        <authorList>
            <person name="Nagy L.G."/>
            <person name="Riley R."/>
            <person name="Tritt A."/>
            <person name="Adam C."/>
            <person name="Daum C."/>
            <person name="Floudas D."/>
            <person name="Sun H."/>
            <person name="Yadav J.S."/>
            <person name="Pangilinan J."/>
            <person name="Larsson K.H."/>
            <person name="Matsuura K."/>
            <person name="Barry K."/>
            <person name="Labutti K."/>
            <person name="Kuo R."/>
            <person name="Ohm R.A."/>
            <person name="Bhattacharya S.S."/>
            <person name="Shirouzu T."/>
            <person name="Yoshinaga Y."/>
            <person name="Martin F.M."/>
            <person name="Grigoriev I.V."/>
            <person name="Hibbett D.S."/>
        </authorList>
    </citation>
    <scope>NUCLEOTIDE SEQUENCE [LARGE SCALE GENOMIC DNA]</scope>
    <source>
        <strain evidence="5 6">HHB9708</strain>
    </source>
</reference>
<name>A0A164ZN32_9AGAM</name>
<dbReference type="GO" id="GO:0006535">
    <property type="term" value="P:cysteine biosynthetic process from serine"/>
    <property type="evidence" value="ECO:0007669"/>
    <property type="project" value="TreeGrafter"/>
</dbReference>
<dbReference type="GO" id="GO:0009086">
    <property type="term" value="P:methionine biosynthetic process"/>
    <property type="evidence" value="ECO:0007669"/>
    <property type="project" value="TreeGrafter"/>
</dbReference>
<evidence type="ECO:0000256" key="2">
    <source>
        <dbReference type="PIRSR" id="PIRSR000443-1"/>
    </source>
</evidence>
<feature type="active site" evidence="2">
    <location>
        <position position="424"/>
    </location>
</feature>
<evidence type="ECO:0000313" key="6">
    <source>
        <dbReference type="Proteomes" id="UP000076722"/>
    </source>
</evidence>
<gene>
    <name evidence="5" type="ORF">SISNIDRAFT_423314</name>
</gene>
<dbReference type="NCBIfam" id="TIGR01392">
    <property type="entry name" value="homoserO_Ac_trn"/>
    <property type="match status" value="1"/>
</dbReference>
<dbReference type="PIRSF" id="PIRSF000443">
    <property type="entry name" value="Homoser_Ac_trans"/>
    <property type="match status" value="1"/>
</dbReference>
<dbReference type="GO" id="GO:0005739">
    <property type="term" value="C:mitochondrion"/>
    <property type="evidence" value="ECO:0007669"/>
    <property type="project" value="TreeGrafter"/>
</dbReference>
<evidence type="ECO:0000259" key="4">
    <source>
        <dbReference type="Pfam" id="PF00561"/>
    </source>
</evidence>
<dbReference type="OrthoDB" id="444135at2759"/>
<dbReference type="HAMAP" id="MF_00296">
    <property type="entry name" value="MetX_acyltransf"/>
    <property type="match status" value="1"/>
</dbReference>
<evidence type="ECO:0000256" key="3">
    <source>
        <dbReference type="SAM" id="MobiDB-lite"/>
    </source>
</evidence>
<dbReference type="Pfam" id="PF00561">
    <property type="entry name" value="Abhydrolase_1"/>
    <property type="match status" value="1"/>
</dbReference>
<dbReference type="InterPro" id="IPR029058">
    <property type="entry name" value="AB_hydrolase_fold"/>
</dbReference>
<dbReference type="PANTHER" id="PTHR32268">
    <property type="entry name" value="HOMOSERINE O-ACETYLTRANSFERASE"/>
    <property type="match status" value="1"/>
</dbReference>
<dbReference type="SUPFAM" id="SSF53474">
    <property type="entry name" value="alpha/beta-Hydrolases"/>
    <property type="match status" value="1"/>
</dbReference>
<feature type="active site" evidence="2">
    <location>
        <position position="458"/>
    </location>
</feature>
<organism evidence="5 6">
    <name type="scientific">Sistotremastrum niveocremeum HHB9708</name>
    <dbReference type="NCBI Taxonomy" id="1314777"/>
    <lineage>
        <taxon>Eukaryota</taxon>
        <taxon>Fungi</taxon>
        <taxon>Dikarya</taxon>
        <taxon>Basidiomycota</taxon>
        <taxon>Agaricomycotina</taxon>
        <taxon>Agaricomycetes</taxon>
        <taxon>Sistotremastrales</taxon>
        <taxon>Sistotremastraceae</taxon>
        <taxon>Sertulicium</taxon>
        <taxon>Sertulicium niveocremeum</taxon>
    </lineage>
</organism>
<comment type="similarity">
    <text evidence="1">Belongs to the AB hydrolase superfamily. MetX family.</text>
</comment>
<dbReference type="AlphaFoldDB" id="A0A164ZN32"/>
<feature type="active site" description="Nucleophile" evidence="2">
    <location>
        <position position="221"/>
    </location>
</feature>
<dbReference type="InterPro" id="IPR000073">
    <property type="entry name" value="AB_hydrolase_1"/>
</dbReference>
<dbReference type="GO" id="GO:0009092">
    <property type="term" value="P:homoserine metabolic process"/>
    <property type="evidence" value="ECO:0007669"/>
    <property type="project" value="TreeGrafter"/>
</dbReference>
<dbReference type="GO" id="GO:0004414">
    <property type="term" value="F:homoserine O-acetyltransferase activity"/>
    <property type="evidence" value="ECO:0007669"/>
    <property type="project" value="TreeGrafter"/>
</dbReference>
<keyword evidence="5" id="KW-0808">Transferase</keyword>
<protein>
    <submittedName>
        <fullName evidence="5">Homoserine acetyltransferase</fullName>
    </submittedName>
</protein>
<feature type="region of interest" description="Disordered" evidence="3">
    <location>
        <begin position="55"/>
        <end position="78"/>
    </location>
</feature>
<dbReference type="InterPro" id="IPR008220">
    <property type="entry name" value="HAT_MetX-like"/>
</dbReference>
<dbReference type="Gene3D" id="3.40.50.1820">
    <property type="entry name" value="alpha/beta hydrolase"/>
    <property type="match status" value="1"/>
</dbReference>
<proteinExistence type="inferred from homology"/>
<dbReference type="EMBL" id="KV419396">
    <property type="protein sequence ID" value="KZS97877.1"/>
    <property type="molecule type" value="Genomic_DNA"/>
</dbReference>
<evidence type="ECO:0000256" key="1">
    <source>
        <dbReference type="ARBA" id="ARBA00006886"/>
    </source>
</evidence>
<evidence type="ECO:0000313" key="5">
    <source>
        <dbReference type="EMBL" id="KZS97877.1"/>
    </source>
</evidence>
<sequence>MLAVARLARPFSIASRIPPLRRSLASAATATVHDLKPSFPCVDAHAARNARLHSVVQQRTEGTPSESGPEPPYARPLKSSYSTFHHPHPFQLTYAPPLPSFDIAYETWGRLNADKSNVVLLHTGLSASSHAASTQTNAADGWWEKFIGPHKALDTNELFIICTNVLGGCYGSTGPSSIDPMTGQPYATRFPILSIFDMVRAQFLLLDHLGIDKLYASVGSSMGGMQSLAAAWLYPQRVGKVVSISGTARSSPSSIAMRFAQRSVLMADPNWNNGFYYDSIPPHAGMKLARQIATITYRSGPEWDQRFGRQTRQLPNSDPSVPRSPALCPDFLIETYLDHQGEQFCLKYDANSLIYISKAMDLFDMTASSLEALRIPSSDFRHTPRDDYPRSAISHTNPSHMRDLASGLTPLAETPILILGVQSDILFPVEQQRELASALQMVGNKRVSYFELGGVWGHDTFLLDVQNVGGAIRGFLS</sequence>
<keyword evidence="6" id="KW-1185">Reference proteome</keyword>
<dbReference type="PANTHER" id="PTHR32268:SF16">
    <property type="entry name" value="SERINE O-SUCCINYLTRANSFERASE"/>
    <property type="match status" value="1"/>
</dbReference>
<dbReference type="STRING" id="1314777.A0A164ZN32"/>
<accession>A0A164ZN32</accession>
<dbReference type="Proteomes" id="UP000076722">
    <property type="component" value="Unassembled WGS sequence"/>
</dbReference>
<feature type="domain" description="AB hydrolase-1" evidence="4">
    <location>
        <begin position="117"/>
        <end position="443"/>
    </location>
</feature>